<keyword evidence="6 9" id="KW-0443">Lipid metabolism</keyword>
<feature type="chain" id="PRO_5040546440" description="Lysophospholipase" evidence="10">
    <location>
        <begin position="20"/>
        <end position="641"/>
    </location>
</feature>
<proteinExistence type="inferred from homology"/>
<dbReference type="PANTHER" id="PTHR10728">
    <property type="entry name" value="CYTOSOLIC PHOSPHOLIPASE A2"/>
    <property type="match status" value="1"/>
</dbReference>
<keyword evidence="4 9" id="KW-0378">Hydrolase</keyword>
<gene>
    <name evidence="12" type="ORF">BKA67DRAFT_593160</name>
</gene>
<sequence length="641" mass="69627">MILPSIVFLSLVSYAFVLAFPSFPPIVQLRALPDSPSGNYSPSIVTCPQDRPILRTAASLSREELSWLHLRRNATTNPIIQFLDKSSITDFDIQKFRSQILSDHLDLPRVGIAFSGGGYRALMNGAGFLSAADDRTVKTTSKDGIHGLLQAATYVSGLSGGSWLVGSIYSNNFSTVQDIQAKAWAFDHDIFHGPAKRGLSAVNTAEYWSELATEVSFKAEGWDTSLTDYWGRALSYQLINDNEGGPSYTFSSIARSENFLSGSIPFPILVADSRAPGQTIVSTNSTIYEFNPFEMGSWDPTTYGFAPLRYIGSNFSAGVVPKDGVCVEGFDQAGFVMGTSSTLFNQFLLQNLSSYTENLPLFLNETLFNVLDALSEGSNDVAQYSPNPFRDWQPAANPNANSPQLTLVDGGEDLQNLPLSPLLQPDRAVDVIFAIDSSADTATNWPNGTALRATYERSLSPIANSTLFPAIPDAETFINMGLNKRPTFFGCDTTNFTLSKDQSPPPLIVYIPNAPYVAASNVSTFDPSYKTGQRDAIILNGYNAATQGNGTLDSEWRVCVGCAMVLRSMDRAQEQLPGACANCFRRYCWNGTLDHRPVTAYEPGYIIGNMMTAESTAAVAPFGARAVTWAAAILVLMTTLV</sequence>
<evidence type="ECO:0000313" key="13">
    <source>
        <dbReference type="Proteomes" id="UP000758603"/>
    </source>
</evidence>
<organism evidence="12 13">
    <name type="scientific">Truncatella angustata</name>
    <dbReference type="NCBI Taxonomy" id="152316"/>
    <lineage>
        <taxon>Eukaryota</taxon>
        <taxon>Fungi</taxon>
        <taxon>Dikarya</taxon>
        <taxon>Ascomycota</taxon>
        <taxon>Pezizomycotina</taxon>
        <taxon>Sordariomycetes</taxon>
        <taxon>Xylariomycetidae</taxon>
        <taxon>Amphisphaeriales</taxon>
        <taxon>Sporocadaceae</taxon>
        <taxon>Truncatella</taxon>
    </lineage>
</organism>
<evidence type="ECO:0000256" key="10">
    <source>
        <dbReference type="RuleBase" id="RU362103"/>
    </source>
</evidence>
<dbReference type="PROSITE" id="PS51210">
    <property type="entry name" value="PLA2C"/>
    <property type="match status" value="1"/>
</dbReference>
<dbReference type="FunFam" id="3.40.1090.10:FF:000010">
    <property type="entry name" value="Lysophospholipase"/>
    <property type="match status" value="1"/>
</dbReference>
<dbReference type="GO" id="GO:0005829">
    <property type="term" value="C:cytosol"/>
    <property type="evidence" value="ECO:0007669"/>
    <property type="project" value="TreeGrafter"/>
</dbReference>
<dbReference type="GO" id="GO:0005783">
    <property type="term" value="C:endoplasmic reticulum"/>
    <property type="evidence" value="ECO:0007669"/>
    <property type="project" value="TreeGrafter"/>
</dbReference>
<comment type="similarity">
    <text evidence="1 10">Belongs to the lysophospholipase family.</text>
</comment>
<protein>
    <recommendedName>
        <fullName evidence="2 10">Lysophospholipase</fullName>
        <ecNumber evidence="2 10">3.1.1.5</ecNumber>
    </recommendedName>
</protein>
<dbReference type="EC" id="3.1.1.5" evidence="2 10"/>
<dbReference type="GeneID" id="70133805"/>
<dbReference type="GO" id="GO:0004623">
    <property type="term" value="F:phospholipase A2 activity"/>
    <property type="evidence" value="ECO:0007669"/>
    <property type="project" value="TreeGrafter"/>
</dbReference>
<dbReference type="InterPro" id="IPR016035">
    <property type="entry name" value="Acyl_Trfase/lysoPLipase"/>
</dbReference>
<keyword evidence="5 9" id="KW-0442">Lipid degradation</keyword>
<evidence type="ECO:0000256" key="3">
    <source>
        <dbReference type="ARBA" id="ARBA00022729"/>
    </source>
</evidence>
<evidence type="ECO:0000256" key="8">
    <source>
        <dbReference type="ARBA" id="ARBA00049531"/>
    </source>
</evidence>
<evidence type="ECO:0000256" key="9">
    <source>
        <dbReference type="PROSITE-ProRule" id="PRU00555"/>
    </source>
</evidence>
<comment type="catalytic activity">
    <reaction evidence="8 10">
        <text>a 1-acyl-sn-glycero-3-phosphocholine + H2O = sn-glycerol 3-phosphocholine + a fatty acid + H(+)</text>
        <dbReference type="Rhea" id="RHEA:15177"/>
        <dbReference type="ChEBI" id="CHEBI:15377"/>
        <dbReference type="ChEBI" id="CHEBI:15378"/>
        <dbReference type="ChEBI" id="CHEBI:16870"/>
        <dbReference type="ChEBI" id="CHEBI:28868"/>
        <dbReference type="ChEBI" id="CHEBI:58168"/>
        <dbReference type="EC" id="3.1.1.5"/>
    </reaction>
</comment>
<dbReference type="InterPro" id="IPR002642">
    <property type="entry name" value="LysoPLipase_cat_dom"/>
</dbReference>
<dbReference type="EMBL" id="JAGPXC010000005">
    <property type="protein sequence ID" value="KAH6653132.1"/>
    <property type="molecule type" value="Genomic_DNA"/>
</dbReference>
<dbReference type="SUPFAM" id="SSF52151">
    <property type="entry name" value="FabD/lysophospholipase-like"/>
    <property type="match status" value="1"/>
</dbReference>
<dbReference type="Gene3D" id="3.40.1090.10">
    <property type="entry name" value="Cytosolic phospholipase A2 catalytic domain"/>
    <property type="match status" value="1"/>
</dbReference>
<dbReference type="SMART" id="SM00022">
    <property type="entry name" value="PLAc"/>
    <property type="match status" value="1"/>
</dbReference>
<dbReference type="PANTHER" id="PTHR10728:SF33">
    <property type="entry name" value="LYSOPHOSPHOLIPASE 1-RELATED"/>
    <property type="match status" value="1"/>
</dbReference>
<dbReference type="GO" id="GO:0004622">
    <property type="term" value="F:phosphatidylcholine lysophospholipase activity"/>
    <property type="evidence" value="ECO:0007669"/>
    <property type="project" value="UniProtKB-EC"/>
</dbReference>
<evidence type="ECO:0000256" key="6">
    <source>
        <dbReference type="ARBA" id="ARBA00023098"/>
    </source>
</evidence>
<evidence type="ECO:0000256" key="2">
    <source>
        <dbReference type="ARBA" id="ARBA00013274"/>
    </source>
</evidence>
<feature type="domain" description="PLA2c" evidence="11">
    <location>
        <begin position="46"/>
        <end position="594"/>
    </location>
</feature>
<dbReference type="Proteomes" id="UP000758603">
    <property type="component" value="Unassembled WGS sequence"/>
</dbReference>
<comment type="caution">
    <text evidence="12">The sequence shown here is derived from an EMBL/GenBank/DDBJ whole genome shotgun (WGS) entry which is preliminary data.</text>
</comment>
<dbReference type="AlphaFoldDB" id="A0A9P8ZWN4"/>
<keyword evidence="13" id="KW-1185">Reference proteome</keyword>
<accession>A0A9P8ZWN4</accession>
<evidence type="ECO:0000256" key="4">
    <source>
        <dbReference type="ARBA" id="ARBA00022801"/>
    </source>
</evidence>
<keyword evidence="3 10" id="KW-0732">Signal</keyword>
<evidence type="ECO:0000259" key="11">
    <source>
        <dbReference type="PROSITE" id="PS51210"/>
    </source>
</evidence>
<evidence type="ECO:0000256" key="5">
    <source>
        <dbReference type="ARBA" id="ARBA00022963"/>
    </source>
</evidence>
<evidence type="ECO:0000313" key="12">
    <source>
        <dbReference type="EMBL" id="KAH6653132.1"/>
    </source>
</evidence>
<dbReference type="GO" id="GO:0046475">
    <property type="term" value="P:glycerophospholipid catabolic process"/>
    <property type="evidence" value="ECO:0007669"/>
    <property type="project" value="TreeGrafter"/>
</dbReference>
<evidence type="ECO:0000256" key="7">
    <source>
        <dbReference type="ARBA" id="ARBA00023180"/>
    </source>
</evidence>
<reference evidence="12" key="1">
    <citation type="journal article" date="2021" name="Nat. Commun.">
        <title>Genetic determinants of endophytism in the Arabidopsis root mycobiome.</title>
        <authorList>
            <person name="Mesny F."/>
            <person name="Miyauchi S."/>
            <person name="Thiergart T."/>
            <person name="Pickel B."/>
            <person name="Atanasova L."/>
            <person name="Karlsson M."/>
            <person name="Huettel B."/>
            <person name="Barry K.W."/>
            <person name="Haridas S."/>
            <person name="Chen C."/>
            <person name="Bauer D."/>
            <person name="Andreopoulos W."/>
            <person name="Pangilinan J."/>
            <person name="LaButti K."/>
            <person name="Riley R."/>
            <person name="Lipzen A."/>
            <person name="Clum A."/>
            <person name="Drula E."/>
            <person name="Henrissat B."/>
            <person name="Kohler A."/>
            <person name="Grigoriev I.V."/>
            <person name="Martin F.M."/>
            <person name="Hacquard S."/>
        </authorList>
    </citation>
    <scope>NUCLEOTIDE SEQUENCE</scope>
    <source>
        <strain evidence="12">MPI-SDFR-AT-0073</strain>
    </source>
</reference>
<dbReference type="RefSeq" id="XP_045957409.1">
    <property type="nucleotide sequence ID" value="XM_046104914.1"/>
</dbReference>
<feature type="signal peptide" evidence="10">
    <location>
        <begin position="1"/>
        <end position="19"/>
    </location>
</feature>
<dbReference type="Pfam" id="PF01735">
    <property type="entry name" value="PLA2_B"/>
    <property type="match status" value="1"/>
</dbReference>
<dbReference type="OrthoDB" id="4084751at2759"/>
<keyword evidence="7" id="KW-0325">Glycoprotein</keyword>
<evidence type="ECO:0000256" key="1">
    <source>
        <dbReference type="ARBA" id="ARBA00008780"/>
    </source>
</evidence>
<name>A0A9P8ZWN4_9PEZI</name>